<name>A0A5C6CP25_9BACT</name>
<dbReference type="RefSeq" id="WP_146451736.1">
    <property type="nucleotide sequence ID" value="NZ_SJPS01000005.1"/>
</dbReference>
<keyword evidence="2" id="KW-1185">Reference proteome</keyword>
<dbReference type="AlphaFoldDB" id="A0A5C6CP25"/>
<dbReference type="OrthoDB" id="286488at2"/>
<gene>
    <name evidence="1" type="ORF">Pla144_33730</name>
</gene>
<accession>A0A5C6CP25</accession>
<dbReference type="EMBL" id="SJPS01000005">
    <property type="protein sequence ID" value="TWU24489.1"/>
    <property type="molecule type" value="Genomic_DNA"/>
</dbReference>
<organism evidence="1 2">
    <name type="scientific">Bythopirellula polymerisocia</name>
    <dbReference type="NCBI Taxonomy" id="2528003"/>
    <lineage>
        <taxon>Bacteria</taxon>
        <taxon>Pseudomonadati</taxon>
        <taxon>Planctomycetota</taxon>
        <taxon>Planctomycetia</taxon>
        <taxon>Pirellulales</taxon>
        <taxon>Lacipirellulaceae</taxon>
        <taxon>Bythopirellula</taxon>
    </lineage>
</organism>
<evidence type="ECO:0000313" key="2">
    <source>
        <dbReference type="Proteomes" id="UP000318437"/>
    </source>
</evidence>
<reference evidence="1 2" key="1">
    <citation type="submission" date="2019-02" db="EMBL/GenBank/DDBJ databases">
        <title>Deep-cultivation of Planctomycetes and their phenomic and genomic characterization uncovers novel biology.</title>
        <authorList>
            <person name="Wiegand S."/>
            <person name="Jogler M."/>
            <person name="Boedeker C."/>
            <person name="Pinto D."/>
            <person name="Vollmers J."/>
            <person name="Rivas-Marin E."/>
            <person name="Kohn T."/>
            <person name="Peeters S.H."/>
            <person name="Heuer A."/>
            <person name="Rast P."/>
            <person name="Oberbeckmann S."/>
            <person name="Bunk B."/>
            <person name="Jeske O."/>
            <person name="Meyerdierks A."/>
            <person name="Storesund J.E."/>
            <person name="Kallscheuer N."/>
            <person name="Luecker S."/>
            <person name="Lage O.M."/>
            <person name="Pohl T."/>
            <person name="Merkel B.J."/>
            <person name="Hornburger P."/>
            <person name="Mueller R.-W."/>
            <person name="Bruemmer F."/>
            <person name="Labrenz M."/>
            <person name="Spormann A.M."/>
            <person name="Op Den Camp H."/>
            <person name="Overmann J."/>
            <person name="Amann R."/>
            <person name="Jetten M.S.M."/>
            <person name="Mascher T."/>
            <person name="Medema M.H."/>
            <person name="Devos D.P."/>
            <person name="Kaster A.-K."/>
            <person name="Ovreas L."/>
            <person name="Rohde M."/>
            <person name="Galperin M.Y."/>
            <person name="Jogler C."/>
        </authorList>
    </citation>
    <scope>NUCLEOTIDE SEQUENCE [LARGE SCALE GENOMIC DNA]</scope>
    <source>
        <strain evidence="1 2">Pla144</strain>
    </source>
</reference>
<dbReference type="Proteomes" id="UP000318437">
    <property type="component" value="Unassembled WGS sequence"/>
</dbReference>
<sequence length="179" mass="20206">MRFTHTLTCHSYDQWQAGLPMIRTGRYGVIETAAGKLVAVHLRCWPKVLSLPELWPVGNDYHAGGTSDRCWLYYNQPRSCPSFLALKYVVSSRGTRVSTALAAAMVLDAIAEAKQADAIVCDAANSRLSDRFLARQGWEPHKPQRWHRNFIKRFYGEYPQIELPVKFAFDSLASICVAS</sequence>
<comment type="caution">
    <text evidence="1">The sequence shown here is derived from an EMBL/GenBank/DDBJ whole genome shotgun (WGS) entry which is preliminary data.</text>
</comment>
<evidence type="ECO:0008006" key="3">
    <source>
        <dbReference type="Google" id="ProtNLM"/>
    </source>
</evidence>
<proteinExistence type="predicted"/>
<evidence type="ECO:0000313" key="1">
    <source>
        <dbReference type="EMBL" id="TWU24489.1"/>
    </source>
</evidence>
<protein>
    <recommendedName>
        <fullName evidence="3">N-acetyltransferase domain-containing protein</fullName>
    </recommendedName>
</protein>